<feature type="region of interest" description="Disordered" evidence="1">
    <location>
        <begin position="1"/>
        <end position="72"/>
    </location>
</feature>
<sequence>GHRRVDRCRTRCGSGGGTPCQGRNGSPAPRPERARRPPRRDRRRPRRRRARRHRASNEADPQGDRGDRRQAV</sequence>
<reference evidence="2" key="1">
    <citation type="submission" date="2020-02" db="EMBL/GenBank/DDBJ databases">
        <authorList>
            <person name="Meier V. D."/>
        </authorList>
    </citation>
    <scope>NUCLEOTIDE SEQUENCE</scope>
    <source>
        <strain evidence="2">AVDCRST_MAG59</strain>
    </source>
</reference>
<accession>A0A6J4USZ1</accession>
<feature type="non-terminal residue" evidence="2">
    <location>
        <position position="72"/>
    </location>
</feature>
<dbReference type="EMBL" id="CADCWF010000142">
    <property type="protein sequence ID" value="CAA9557340.1"/>
    <property type="molecule type" value="Genomic_DNA"/>
</dbReference>
<name>A0A6J4USZ1_9BACT</name>
<gene>
    <name evidence="2" type="ORF">AVDCRST_MAG59-2258</name>
</gene>
<feature type="compositionally biased region" description="Basic and acidic residues" evidence="1">
    <location>
        <begin position="62"/>
        <end position="72"/>
    </location>
</feature>
<proteinExistence type="predicted"/>
<feature type="non-terminal residue" evidence="2">
    <location>
        <position position="1"/>
    </location>
</feature>
<protein>
    <submittedName>
        <fullName evidence="2">Uncharacterized protein</fullName>
    </submittedName>
</protein>
<dbReference type="AlphaFoldDB" id="A0A6J4USZ1"/>
<feature type="compositionally biased region" description="Basic residues" evidence="1">
    <location>
        <begin position="36"/>
        <end position="54"/>
    </location>
</feature>
<evidence type="ECO:0000256" key="1">
    <source>
        <dbReference type="SAM" id="MobiDB-lite"/>
    </source>
</evidence>
<organism evidence="2">
    <name type="scientific">uncultured Thermomicrobiales bacterium</name>
    <dbReference type="NCBI Taxonomy" id="1645740"/>
    <lineage>
        <taxon>Bacteria</taxon>
        <taxon>Pseudomonadati</taxon>
        <taxon>Thermomicrobiota</taxon>
        <taxon>Thermomicrobia</taxon>
        <taxon>Thermomicrobiales</taxon>
        <taxon>environmental samples</taxon>
    </lineage>
</organism>
<evidence type="ECO:0000313" key="2">
    <source>
        <dbReference type="EMBL" id="CAA9557340.1"/>
    </source>
</evidence>